<evidence type="ECO:0000256" key="6">
    <source>
        <dbReference type="SAM" id="Phobius"/>
    </source>
</evidence>
<dbReference type="SUPFAM" id="SSF103473">
    <property type="entry name" value="MFS general substrate transporter"/>
    <property type="match status" value="1"/>
</dbReference>
<dbReference type="PANTHER" id="PTHR23501:SF197">
    <property type="entry name" value="COMD"/>
    <property type="match status" value="1"/>
</dbReference>
<feature type="transmembrane region" description="Helical" evidence="6">
    <location>
        <begin position="87"/>
        <end position="114"/>
    </location>
</feature>
<dbReference type="InterPro" id="IPR011701">
    <property type="entry name" value="MFS"/>
</dbReference>
<keyword evidence="2 6" id="KW-0812">Transmembrane</keyword>
<keyword evidence="9" id="KW-1185">Reference proteome</keyword>
<dbReference type="Pfam" id="PF07690">
    <property type="entry name" value="MFS_1"/>
    <property type="match status" value="1"/>
</dbReference>
<evidence type="ECO:0000256" key="4">
    <source>
        <dbReference type="ARBA" id="ARBA00023136"/>
    </source>
</evidence>
<feature type="transmembrane region" description="Helical" evidence="6">
    <location>
        <begin position="225"/>
        <end position="244"/>
    </location>
</feature>
<evidence type="ECO:0000256" key="2">
    <source>
        <dbReference type="ARBA" id="ARBA00022692"/>
    </source>
</evidence>
<feature type="transmembrane region" description="Helical" evidence="6">
    <location>
        <begin position="250"/>
        <end position="274"/>
    </location>
</feature>
<dbReference type="RefSeq" id="WP_245931224.1">
    <property type="nucleotide sequence ID" value="NZ_CP154825.1"/>
</dbReference>
<dbReference type="Proteomes" id="UP000239203">
    <property type="component" value="Unassembled WGS sequence"/>
</dbReference>
<protein>
    <submittedName>
        <fullName evidence="8">MFS transporter</fullName>
    </submittedName>
</protein>
<evidence type="ECO:0000313" key="8">
    <source>
        <dbReference type="EMBL" id="PPK68343.1"/>
    </source>
</evidence>
<dbReference type="EMBL" id="PTIX01000005">
    <property type="protein sequence ID" value="PPK68343.1"/>
    <property type="molecule type" value="Genomic_DNA"/>
</dbReference>
<gene>
    <name evidence="8" type="ORF">CLV40_10566</name>
</gene>
<reference evidence="8 9" key="1">
    <citation type="submission" date="2018-02" db="EMBL/GenBank/DDBJ databases">
        <title>Genomic Encyclopedia of Archaeal and Bacterial Type Strains, Phase II (KMG-II): from individual species to whole genera.</title>
        <authorList>
            <person name="Goeker M."/>
        </authorList>
    </citation>
    <scope>NUCLEOTIDE SEQUENCE [LARGE SCALE GENOMIC DNA]</scope>
    <source>
        <strain evidence="8 9">YU 961-1</strain>
    </source>
</reference>
<evidence type="ECO:0000256" key="3">
    <source>
        <dbReference type="ARBA" id="ARBA00022989"/>
    </source>
</evidence>
<dbReference type="InterPro" id="IPR001958">
    <property type="entry name" value="Tet-R_TetA/multi-R_MdtG-like"/>
</dbReference>
<evidence type="ECO:0000256" key="5">
    <source>
        <dbReference type="SAM" id="MobiDB-lite"/>
    </source>
</evidence>
<keyword evidence="4 6" id="KW-0472">Membrane</keyword>
<dbReference type="InterPro" id="IPR020846">
    <property type="entry name" value="MFS_dom"/>
</dbReference>
<dbReference type="AlphaFoldDB" id="A0A2S6GT39"/>
<accession>A0A2S6GT39</accession>
<dbReference type="GO" id="GO:0005886">
    <property type="term" value="C:plasma membrane"/>
    <property type="evidence" value="ECO:0007669"/>
    <property type="project" value="UniProtKB-SubCell"/>
</dbReference>
<dbReference type="PRINTS" id="PR01035">
    <property type="entry name" value="TCRTETA"/>
</dbReference>
<dbReference type="GO" id="GO:0022857">
    <property type="term" value="F:transmembrane transporter activity"/>
    <property type="evidence" value="ECO:0007669"/>
    <property type="project" value="InterPro"/>
</dbReference>
<feature type="compositionally biased region" description="Basic residues" evidence="5">
    <location>
        <begin position="319"/>
        <end position="330"/>
    </location>
</feature>
<proteinExistence type="predicted"/>
<feature type="region of interest" description="Disordered" evidence="5">
    <location>
        <begin position="319"/>
        <end position="355"/>
    </location>
</feature>
<comment type="subcellular location">
    <subcellularLocation>
        <location evidence="1">Cell membrane</location>
        <topology evidence="1">Multi-pass membrane protein</topology>
    </subcellularLocation>
</comment>
<feature type="transmembrane region" description="Helical" evidence="6">
    <location>
        <begin position="120"/>
        <end position="137"/>
    </location>
</feature>
<feature type="domain" description="Major facilitator superfamily (MFS) profile" evidence="7">
    <location>
        <begin position="22"/>
        <end position="395"/>
    </location>
</feature>
<dbReference type="InterPro" id="IPR036259">
    <property type="entry name" value="MFS_trans_sf"/>
</dbReference>
<evidence type="ECO:0000259" key="7">
    <source>
        <dbReference type="PROSITE" id="PS50850"/>
    </source>
</evidence>
<dbReference type="PROSITE" id="PS50850">
    <property type="entry name" value="MFS"/>
    <property type="match status" value="1"/>
</dbReference>
<sequence>MSAAVTDAPAPPALSRGRTNLVFGTIVLGMPLSALDRTIVATALPTIVGDVGGAGHMSWVVTSYILAETVATVPAGKFGDLFGRKPVFQLSVAVFITGSFFCGLADSMGALIAVRAAQGVGGGGLAVTATALVADVIPLRERGRYQGALGAVFGVTTVTGPLLGGLFTDHLSWRWALYVTVPPALVVIVPAARHPGPRRPVAPPDRLPGRAVHRPRRRRLFRGRVFTIAGAAVTGVGMFLLSTLDQRTTVLVQSVAMFVLGAGIGLVTQVLTIVMQHTADYRDLGSATSGVTFFRNLGSSFGASIAEALRVVFPRARPHRPVGARRRGARSRSADHPPPGAGAAARTPADPSRTEVRIPGVGAEFSSVSFSDGRHFRKISGFPDGKRGRFDRFRW</sequence>
<name>A0A2S6GT39_9PSEU</name>
<dbReference type="Gene3D" id="1.20.1250.20">
    <property type="entry name" value="MFS general substrate transporter like domains"/>
    <property type="match status" value="1"/>
</dbReference>
<feature type="compositionally biased region" description="Low complexity" evidence="5">
    <location>
        <begin position="341"/>
        <end position="351"/>
    </location>
</feature>
<keyword evidence="3 6" id="KW-1133">Transmembrane helix</keyword>
<evidence type="ECO:0000256" key="1">
    <source>
        <dbReference type="ARBA" id="ARBA00004651"/>
    </source>
</evidence>
<comment type="caution">
    <text evidence="8">The sequence shown here is derived from an EMBL/GenBank/DDBJ whole genome shotgun (WGS) entry which is preliminary data.</text>
</comment>
<organism evidence="8 9">
    <name type="scientific">Actinokineospora auranticolor</name>
    <dbReference type="NCBI Taxonomy" id="155976"/>
    <lineage>
        <taxon>Bacteria</taxon>
        <taxon>Bacillati</taxon>
        <taxon>Actinomycetota</taxon>
        <taxon>Actinomycetes</taxon>
        <taxon>Pseudonocardiales</taxon>
        <taxon>Pseudonocardiaceae</taxon>
        <taxon>Actinokineospora</taxon>
    </lineage>
</organism>
<dbReference type="PANTHER" id="PTHR23501">
    <property type="entry name" value="MAJOR FACILITATOR SUPERFAMILY"/>
    <property type="match status" value="1"/>
</dbReference>
<evidence type="ECO:0000313" key="9">
    <source>
        <dbReference type="Proteomes" id="UP000239203"/>
    </source>
</evidence>
<feature type="transmembrane region" description="Helical" evidence="6">
    <location>
        <begin position="149"/>
        <end position="167"/>
    </location>
</feature>